<dbReference type="AlphaFoldDB" id="A0A0U3MEZ9"/>
<proteinExistence type="predicted"/>
<evidence type="ECO:0000256" key="1">
    <source>
        <dbReference type="SAM" id="MobiDB-lite"/>
    </source>
</evidence>
<evidence type="ECO:0000313" key="2">
    <source>
        <dbReference type="EMBL" id="ALV06108.1"/>
    </source>
</evidence>
<feature type="compositionally biased region" description="Basic and acidic residues" evidence="1">
    <location>
        <begin position="249"/>
        <end position="261"/>
    </location>
</feature>
<gene>
    <name evidence="2" type="ORF">RD2015_1623</name>
</gene>
<reference evidence="2 3" key="1">
    <citation type="submission" date="2015-12" db="EMBL/GenBank/DDBJ databases">
        <title>Complete genome of Roseateles depolymerans KCTC 42856.</title>
        <authorList>
            <person name="Kim K.M."/>
        </authorList>
    </citation>
    <scope>NUCLEOTIDE SEQUENCE [LARGE SCALE GENOMIC DNA]</scope>
    <source>
        <strain evidence="2 3">KCTC 42856</strain>
    </source>
</reference>
<sequence>MHAVNTLAARMAGFVGPLMRNRRTALRILAGGLYAAGLSQAAVAQVAHDAQSAQTVQSAPSSQASAPDDAAQSLPTVQTSLQRGSFMPYKQINQVLLALKTDGEGLFVSRLRIRPSDKGQPLPPNIRLALMTDERTINIPVDAEGRFELPTFPKEEAKDMELGSNVPKGTTGIQLRIDLTTPPDQLDMATVRRVVKVGQHLRDELLPWYVRWLVPQIDGVTVCSARPDWQLGWAENGQNWVLPLPADASAKEPDTEKDKPSRPCTVLTGQEQFPDRARLLSPAADQPKLYIRLRQTRPS</sequence>
<dbReference type="EMBL" id="CP013729">
    <property type="protein sequence ID" value="ALV06108.1"/>
    <property type="molecule type" value="Genomic_DNA"/>
</dbReference>
<name>A0A0U3MEZ9_9BURK</name>
<protein>
    <submittedName>
        <fullName evidence="2">Uncharacterized protein</fullName>
    </submittedName>
</protein>
<dbReference type="OrthoDB" id="8778836at2"/>
<feature type="region of interest" description="Disordered" evidence="1">
    <location>
        <begin position="54"/>
        <end position="76"/>
    </location>
</feature>
<organism evidence="2 3">
    <name type="scientific">Roseateles depolymerans</name>
    <dbReference type="NCBI Taxonomy" id="76731"/>
    <lineage>
        <taxon>Bacteria</taxon>
        <taxon>Pseudomonadati</taxon>
        <taxon>Pseudomonadota</taxon>
        <taxon>Betaproteobacteria</taxon>
        <taxon>Burkholderiales</taxon>
        <taxon>Sphaerotilaceae</taxon>
        <taxon>Roseateles</taxon>
    </lineage>
</organism>
<dbReference type="KEGG" id="rdp:RD2015_1623"/>
<dbReference type="Proteomes" id="UP000060699">
    <property type="component" value="Chromosome"/>
</dbReference>
<accession>A0A0U3MEZ9</accession>
<feature type="compositionally biased region" description="Low complexity" evidence="1">
    <location>
        <begin position="54"/>
        <end position="73"/>
    </location>
</feature>
<dbReference type="RefSeq" id="WP_147307187.1">
    <property type="nucleotide sequence ID" value="NZ_QUMT01000006.1"/>
</dbReference>
<keyword evidence="3" id="KW-1185">Reference proteome</keyword>
<evidence type="ECO:0000313" key="3">
    <source>
        <dbReference type="Proteomes" id="UP000060699"/>
    </source>
</evidence>
<dbReference type="STRING" id="76731.RD2015_1623"/>
<feature type="region of interest" description="Disordered" evidence="1">
    <location>
        <begin position="248"/>
        <end position="268"/>
    </location>
</feature>